<comment type="caution">
    <text evidence="2">The sequence shown here is derived from an EMBL/GenBank/DDBJ whole genome shotgun (WGS) entry which is preliminary data.</text>
</comment>
<proteinExistence type="predicted"/>
<gene>
    <name evidence="2" type="ORF">O2N63_04840</name>
</gene>
<accession>A0ABT4VZ10</accession>
<protein>
    <submittedName>
        <fullName evidence="2">Uncharacterized protein</fullName>
    </submittedName>
</protein>
<dbReference type="RefSeq" id="WP_271053105.1">
    <property type="nucleotide sequence ID" value="NZ_JAQIIO010000002.1"/>
</dbReference>
<feature type="transmembrane region" description="Helical" evidence="1">
    <location>
        <begin position="20"/>
        <end position="43"/>
    </location>
</feature>
<dbReference type="EMBL" id="JAQIIO010000002">
    <property type="protein sequence ID" value="MDA5093409.1"/>
    <property type="molecule type" value="Genomic_DNA"/>
</dbReference>
<keyword evidence="1" id="KW-0472">Membrane</keyword>
<keyword evidence="1" id="KW-0812">Transmembrane</keyword>
<evidence type="ECO:0000256" key="1">
    <source>
        <dbReference type="SAM" id="Phobius"/>
    </source>
</evidence>
<evidence type="ECO:0000313" key="2">
    <source>
        <dbReference type="EMBL" id="MDA5093409.1"/>
    </source>
</evidence>
<name>A0ABT4VZ10_9RHOB</name>
<sequence>MTSDNSIRSFLTAFFRRAEWVLIVLLSVGMFFNSVIIVAVSVLLFFWLYFWGAVALVGWVVVCVLKFLSLWSPWCEQKARNIELWLDRPRMKAGLRKWMD</sequence>
<keyword evidence="3" id="KW-1185">Reference proteome</keyword>
<dbReference type="Proteomes" id="UP001528040">
    <property type="component" value="Unassembled WGS sequence"/>
</dbReference>
<reference evidence="2 3" key="1">
    <citation type="submission" date="2023-01" db="EMBL/GenBank/DDBJ databases">
        <authorList>
            <person name="Yoon J.-W."/>
        </authorList>
    </citation>
    <scope>NUCLEOTIDE SEQUENCE [LARGE SCALE GENOMIC DNA]</scope>
    <source>
        <strain evidence="2 3">KMU-50</strain>
    </source>
</reference>
<feature type="transmembrane region" description="Helical" evidence="1">
    <location>
        <begin position="49"/>
        <end position="71"/>
    </location>
</feature>
<evidence type="ECO:0000313" key="3">
    <source>
        <dbReference type="Proteomes" id="UP001528040"/>
    </source>
</evidence>
<organism evidence="2 3">
    <name type="scientific">Aliiroseovarius salicola</name>
    <dbReference type="NCBI Taxonomy" id="3009082"/>
    <lineage>
        <taxon>Bacteria</taxon>
        <taxon>Pseudomonadati</taxon>
        <taxon>Pseudomonadota</taxon>
        <taxon>Alphaproteobacteria</taxon>
        <taxon>Rhodobacterales</taxon>
        <taxon>Paracoccaceae</taxon>
        <taxon>Aliiroseovarius</taxon>
    </lineage>
</organism>
<keyword evidence="1" id="KW-1133">Transmembrane helix</keyword>